<comment type="caution">
    <text evidence="2">The sequence shown here is derived from an EMBL/GenBank/DDBJ whole genome shotgun (WGS) entry which is preliminary data.</text>
</comment>
<dbReference type="SUPFAM" id="SSF53474">
    <property type="entry name" value="alpha/beta-Hydrolases"/>
    <property type="match status" value="1"/>
</dbReference>
<keyword evidence="3" id="KW-1185">Reference proteome</keyword>
<dbReference type="InterPro" id="IPR000073">
    <property type="entry name" value="AB_hydrolase_1"/>
</dbReference>
<dbReference type="GO" id="GO:0016020">
    <property type="term" value="C:membrane"/>
    <property type="evidence" value="ECO:0007669"/>
    <property type="project" value="TreeGrafter"/>
</dbReference>
<dbReference type="GO" id="GO:0046464">
    <property type="term" value="P:acylglycerol catabolic process"/>
    <property type="evidence" value="ECO:0007669"/>
    <property type="project" value="TreeGrafter"/>
</dbReference>
<dbReference type="Pfam" id="PF12697">
    <property type="entry name" value="Abhydrolase_6"/>
    <property type="match status" value="1"/>
</dbReference>
<organism evidence="2 3">
    <name type="scientific">Kribbella rubisoli</name>
    <dbReference type="NCBI Taxonomy" id="3075929"/>
    <lineage>
        <taxon>Bacteria</taxon>
        <taxon>Bacillati</taxon>
        <taxon>Actinomycetota</taxon>
        <taxon>Actinomycetes</taxon>
        <taxon>Propionibacteriales</taxon>
        <taxon>Kribbellaceae</taxon>
        <taxon>Kribbella</taxon>
    </lineage>
</organism>
<feature type="domain" description="AB hydrolase-1" evidence="1">
    <location>
        <begin position="13"/>
        <end position="199"/>
    </location>
</feature>
<protein>
    <submittedName>
        <fullName evidence="2">Pimeloyl-ACP methyl ester carboxylesterase</fullName>
    </submittedName>
</protein>
<evidence type="ECO:0000259" key="1">
    <source>
        <dbReference type="Pfam" id="PF12697"/>
    </source>
</evidence>
<dbReference type="InterPro" id="IPR029058">
    <property type="entry name" value="AB_hydrolase_fold"/>
</dbReference>
<dbReference type="EMBL" id="SHKR01000016">
    <property type="protein sequence ID" value="RZU10399.1"/>
    <property type="molecule type" value="Genomic_DNA"/>
</dbReference>
<dbReference type="InterPro" id="IPR050266">
    <property type="entry name" value="AB_hydrolase_sf"/>
</dbReference>
<accession>A0A4Q7WMB0</accession>
<dbReference type="GO" id="GO:0047372">
    <property type="term" value="F:monoacylglycerol lipase activity"/>
    <property type="evidence" value="ECO:0007669"/>
    <property type="project" value="TreeGrafter"/>
</dbReference>
<proteinExistence type="predicted"/>
<gene>
    <name evidence="2" type="ORF">EV645_6861</name>
</gene>
<evidence type="ECO:0000313" key="3">
    <source>
        <dbReference type="Proteomes" id="UP000292027"/>
    </source>
</evidence>
<dbReference type="Proteomes" id="UP000292027">
    <property type="component" value="Unassembled WGS sequence"/>
</dbReference>
<dbReference type="AlphaFoldDB" id="A0A4Q7WMB0"/>
<evidence type="ECO:0000313" key="2">
    <source>
        <dbReference type="EMBL" id="RZU10399.1"/>
    </source>
</evidence>
<sequence length="221" mass="23108">MGGAGARVGCAVPGVGAGPAWAWALDGPVSMEIFAADTAAFIEALGLGPVHVVGWSDGGKVGMNLALSRPELVRKLVLIGTELTHTGGTAANQALLEPAGLEFLAGAFRPQYDALSPDGPAHFDVVFAKWVQMWKTVPDIEPATLTTLPMPVLLMQGDDDCVRLEHTAEVARAIPDAQVAVVPGTSHGLPLEKPDLVNRILLDFLGDPQTPKFLPLGDLNP</sequence>
<reference evidence="2 3" key="1">
    <citation type="journal article" date="2015" name="Stand. Genomic Sci.">
        <title>Genomic Encyclopedia of Bacterial and Archaeal Type Strains, Phase III: the genomes of soil and plant-associated and newly described type strains.</title>
        <authorList>
            <person name="Whitman W.B."/>
            <person name="Woyke T."/>
            <person name="Klenk H.P."/>
            <person name="Zhou Y."/>
            <person name="Lilburn T.G."/>
            <person name="Beck B.J."/>
            <person name="De Vos P."/>
            <person name="Vandamme P."/>
            <person name="Eisen J.A."/>
            <person name="Garrity G."/>
            <person name="Hugenholtz P."/>
            <person name="Kyrpides N.C."/>
        </authorList>
    </citation>
    <scope>NUCLEOTIDE SEQUENCE [LARGE SCALE GENOMIC DNA]</scope>
    <source>
        <strain evidence="2 3">VKM Ac-2540</strain>
    </source>
</reference>
<dbReference type="Gene3D" id="3.40.50.1820">
    <property type="entry name" value="alpha/beta hydrolase"/>
    <property type="match status" value="1"/>
</dbReference>
<dbReference type="PANTHER" id="PTHR43798">
    <property type="entry name" value="MONOACYLGLYCEROL LIPASE"/>
    <property type="match status" value="1"/>
</dbReference>
<dbReference type="PANTHER" id="PTHR43798:SF33">
    <property type="entry name" value="HYDROLASE, PUTATIVE (AFU_ORTHOLOGUE AFUA_2G14860)-RELATED"/>
    <property type="match status" value="1"/>
</dbReference>
<name>A0A4Q7WMB0_9ACTN</name>